<dbReference type="Proteomes" id="UP000251960">
    <property type="component" value="Chromosome 6"/>
</dbReference>
<dbReference type="GO" id="GO:0008270">
    <property type="term" value="F:zinc ion binding"/>
    <property type="evidence" value="ECO:0007669"/>
    <property type="project" value="UniProtKB-KW"/>
</dbReference>
<dbReference type="AlphaFoldDB" id="A0A3L6ED67"/>
<dbReference type="SUPFAM" id="SSF50249">
    <property type="entry name" value="Nucleic acid-binding proteins"/>
    <property type="match status" value="2"/>
</dbReference>
<dbReference type="InterPro" id="IPR047192">
    <property type="entry name" value="Euk_RPA1_DBD_C"/>
</dbReference>
<evidence type="ECO:0000256" key="2">
    <source>
        <dbReference type="ARBA" id="ARBA00022723"/>
    </source>
</evidence>
<dbReference type="PANTHER" id="PTHR47165">
    <property type="entry name" value="OS03G0429900 PROTEIN"/>
    <property type="match status" value="1"/>
</dbReference>
<evidence type="ECO:0000256" key="4">
    <source>
        <dbReference type="ARBA" id="ARBA00022833"/>
    </source>
</evidence>
<dbReference type="PANTHER" id="PTHR47165:SF4">
    <property type="entry name" value="OS03G0429900 PROTEIN"/>
    <property type="match status" value="1"/>
</dbReference>
<dbReference type="Gene3D" id="2.40.50.140">
    <property type="entry name" value="Nucleic acid-binding proteins"/>
    <property type="match status" value="2"/>
</dbReference>
<keyword evidence="2" id="KW-0479">Metal-binding</keyword>
<dbReference type="EMBL" id="NCVQ01000007">
    <property type="protein sequence ID" value="PWZ18964.1"/>
    <property type="molecule type" value="Genomic_DNA"/>
</dbReference>
<gene>
    <name evidence="7" type="primary">RPA1B_30</name>
    <name evidence="7" type="ORF">Zm00014a_035956</name>
</gene>
<dbReference type="InterPro" id="IPR012340">
    <property type="entry name" value="NA-bd_OB-fold"/>
</dbReference>
<dbReference type="FunFam" id="2.40.50.140:FF:000777">
    <property type="match status" value="1"/>
</dbReference>
<keyword evidence="5 7" id="KW-0238">DNA-binding</keyword>
<comment type="similarity">
    <text evidence="1">Belongs to the replication factor A protein 1 family.</text>
</comment>
<sequence>MSSPAAFPTDADDSLDNPDLGPFLLKPWYWERLAPSRVLQFAERAARVLERRGEGTKLELANDLATRAGQELLDMVDSSPVVAIKSLKVFDFQGMSLSTIDRSTLEINPDLPEAKNLMSWYDSEGKDTSLVPISAEAGATRAGGFKSMYFDRVFLSYITSNPSMGQEKPVFFSLYAIISHIKPDQIMWYRACMTCNKKVTEVFRSGYWCEGCQKNDSECSLRYIMVIKVSDPTSEAWVSVFNEHAEKIIGCNADELDRIRKEQGDDIYVLKLKEATWVPHLFRISVTQHEYMNEKRQRITVRGEAPVDYAAESKYLVEEIAKLTAY</sequence>
<evidence type="ECO:0000259" key="6">
    <source>
        <dbReference type="Pfam" id="PF08646"/>
    </source>
</evidence>
<feature type="domain" description="Replication factor A C-terminal" evidence="6">
    <location>
        <begin position="171"/>
        <end position="316"/>
    </location>
</feature>
<evidence type="ECO:0000256" key="1">
    <source>
        <dbReference type="ARBA" id="ARBA00005690"/>
    </source>
</evidence>
<dbReference type="CDD" id="cd04476">
    <property type="entry name" value="RPA1_DBD_C"/>
    <property type="match status" value="1"/>
</dbReference>
<organism evidence="7">
    <name type="scientific">Zea mays</name>
    <name type="common">Maize</name>
    <dbReference type="NCBI Taxonomy" id="4577"/>
    <lineage>
        <taxon>Eukaryota</taxon>
        <taxon>Viridiplantae</taxon>
        <taxon>Streptophyta</taxon>
        <taxon>Embryophyta</taxon>
        <taxon>Tracheophyta</taxon>
        <taxon>Spermatophyta</taxon>
        <taxon>Magnoliopsida</taxon>
        <taxon>Liliopsida</taxon>
        <taxon>Poales</taxon>
        <taxon>Poaceae</taxon>
        <taxon>PACMAD clade</taxon>
        <taxon>Panicoideae</taxon>
        <taxon>Andropogonodae</taxon>
        <taxon>Andropogoneae</taxon>
        <taxon>Tripsacinae</taxon>
        <taxon>Zea</taxon>
    </lineage>
</organism>
<dbReference type="GO" id="GO:0003677">
    <property type="term" value="F:DNA binding"/>
    <property type="evidence" value="ECO:0007669"/>
    <property type="project" value="UniProtKB-KW"/>
</dbReference>
<protein>
    <submittedName>
        <fullName evidence="7">Replication protein A DNA-binding subunit B</fullName>
    </submittedName>
</protein>
<dbReference type="Pfam" id="PF08646">
    <property type="entry name" value="Rep_fac-A_C"/>
    <property type="match status" value="1"/>
</dbReference>
<accession>A0A3L6ED67</accession>
<proteinExistence type="inferred from homology"/>
<reference evidence="7" key="1">
    <citation type="journal article" date="2018" name="Nat. Genet.">
        <title>Extensive intraspecific gene order and gene structural variations between Mo17 and other maize genomes.</title>
        <authorList>
            <person name="Sun S."/>
            <person name="Zhou Y."/>
            <person name="Chen J."/>
            <person name="Shi J."/>
            <person name="Zhao H."/>
            <person name="Zhao H."/>
            <person name="Song W."/>
            <person name="Zhang M."/>
            <person name="Cui Y."/>
            <person name="Dong X."/>
            <person name="Liu H."/>
            <person name="Ma X."/>
            <person name="Jiao Y."/>
            <person name="Wang B."/>
            <person name="Wei X."/>
            <person name="Stein J.C."/>
            <person name="Glaubitz J.C."/>
            <person name="Lu F."/>
            <person name="Yu G."/>
            <person name="Liang C."/>
            <person name="Fengler K."/>
            <person name="Li B."/>
            <person name="Rafalski A."/>
            <person name="Schnable P.S."/>
            <person name="Ware D.H."/>
            <person name="Buckler E.S."/>
            <person name="Lai J."/>
        </authorList>
    </citation>
    <scope>NUCLEOTIDE SEQUENCE [LARGE SCALE GENOMIC DNA]</scope>
    <source>
        <tissue evidence="7">Seedling</tissue>
    </source>
</reference>
<keyword evidence="4" id="KW-0862">Zinc</keyword>
<comment type="caution">
    <text evidence="7">The sequence shown here is derived from an EMBL/GenBank/DDBJ whole genome shotgun (WGS) entry which is preliminary data.</text>
</comment>
<dbReference type="FunFam" id="2.40.50.140:FF:000090">
    <property type="entry name" value="Replication protein A subunit"/>
    <property type="match status" value="1"/>
</dbReference>
<keyword evidence="3" id="KW-0863">Zinc-finger</keyword>
<evidence type="ECO:0000256" key="3">
    <source>
        <dbReference type="ARBA" id="ARBA00022771"/>
    </source>
</evidence>
<evidence type="ECO:0000313" key="7">
    <source>
        <dbReference type="EMBL" id="PWZ18964.1"/>
    </source>
</evidence>
<name>A0A3L6ED67_MAIZE</name>
<dbReference type="InterPro" id="IPR013955">
    <property type="entry name" value="Rep_factor-A_C"/>
</dbReference>
<evidence type="ECO:0000256" key="5">
    <source>
        <dbReference type="ARBA" id="ARBA00023125"/>
    </source>
</evidence>
<dbReference type="ExpressionAtlas" id="A0A3L6ED67">
    <property type="expression patterns" value="baseline and differential"/>
</dbReference>